<evidence type="ECO:0000313" key="2">
    <source>
        <dbReference type="Proteomes" id="UP000271098"/>
    </source>
</evidence>
<dbReference type="WBParaSite" id="GPUH_0002081701-mRNA-1">
    <property type="protein sequence ID" value="GPUH_0002081701-mRNA-1"/>
    <property type="gene ID" value="GPUH_0002081701"/>
</dbReference>
<sequence>MLVFDVRSDYCDQRTEESADSKKKLQQSIAHVSFNSLLSLQW</sequence>
<evidence type="ECO:0000313" key="1">
    <source>
        <dbReference type="EMBL" id="VDN36830.1"/>
    </source>
</evidence>
<dbReference type="EMBL" id="UYRT01091152">
    <property type="protein sequence ID" value="VDN36830.1"/>
    <property type="molecule type" value="Genomic_DNA"/>
</dbReference>
<reference evidence="1 2" key="2">
    <citation type="submission" date="2018-11" db="EMBL/GenBank/DDBJ databases">
        <authorList>
            <consortium name="Pathogen Informatics"/>
        </authorList>
    </citation>
    <scope>NUCLEOTIDE SEQUENCE [LARGE SCALE GENOMIC DNA]</scope>
</reference>
<name>A0A183EIK1_9BILA</name>
<protein>
    <submittedName>
        <fullName evidence="1 3">Uncharacterized protein</fullName>
    </submittedName>
</protein>
<reference evidence="3" key="1">
    <citation type="submission" date="2016-06" db="UniProtKB">
        <authorList>
            <consortium name="WormBaseParasite"/>
        </authorList>
    </citation>
    <scope>IDENTIFICATION</scope>
</reference>
<dbReference type="AlphaFoldDB" id="A0A183EIK1"/>
<evidence type="ECO:0000313" key="3">
    <source>
        <dbReference type="WBParaSite" id="GPUH_0002081701-mRNA-1"/>
    </source>
</evidence>
<organism evidence="3">
    <name type="scientific">Gongylonema pulchrum</name>
    <dbReference type="NCBI Taxonomy" id="637853"/>
    <lineage>
        <taxon>Eukaryota</taxon>
        <taxon>Metazoa</taxon>
        <taxon>Ecdysozoa</taxon>
        <taxon>Nematoda</taxon>
        <taxon>Chromadorea</taxon>
        <taxon>Rhabditida</taxon>
        <taxon>Spirurina</taxon>
        <taxon>Spiruromorpha</taxon>
        <taxon>Spiruroidea</taxon>
        <taxon>Gongylonematidae</taxon>
        <taxon>Gongylonema</taxon>
    </lineage>
</organism>
<gene>
    <name evidence="1" type="ORF">GPUH_LOCUS20792</name>
</gene>
<accession>A0A183EIK1</accession>
<proteinExistence type="predicted"/>
<dbReference type="Proteomes" id="UP000271098">
    <property type="component" value="Unassembled WGS sequence"/>
</dbReference>
<keyword evidence="2" id="KW-1185">Reference proteome</keyword>